<name>A0A0M9CHY2_9FLAO</name>
<dbReference type="Proteomes" id="UP000037716">
    <property type="component" value="Unassembled WGS sequence"/>
</dbReference>
<organism evidence="2 4">
    <name type="scientific">Polaribacter dokdonensis DSW-5</name>
    <dbReference type="NCBI Taxonomy" id="1300348"/>
    <lineage>
        <taxon>Bacteria</taxon>
        <taxon>Pseudomonadati</taxon>
        <taxon>Bacteroidota</taxon>
        <taxon>Flavobacteriia</taxon>
        <taxon>Flavobacteriales</taxon>
        <taxon>Flavobacteriaceae</taxon>
    </lineage>
</organism>
<feature type="chain" id="PRO_5005833061" description="DUF4252 domain-containing protein" evidence="1">
    <location>
        <begin position="20"/>
        <end position="172"/>
    </location>
</feature>
<comment type="caution">
    <text evidence="2">The sequence shown here is derived from an EMBL/GenBank/DDBJ whole genome shotgun (WGS) entry which is preliminary data.</text>
</comment>
<dbReference type="OrthoDB" id="705638at2"/>
<evidence type="ECO:0008006" key="6">
    <source>
        <dbReference type="Google" id="ProtNLM"/>
    </source>
</evidence>
<feature type="signal peptide" evidence="1">
    <location>
        <begin position="1"/>
        <end position="19"/>
    </location>
</feature>
<keyword evidence="5" id="KW-1185">Reference proteome</keyword>
<gene>
    <name evidence="2" type="ORF">I602_2366</name>
    <name evidence="3" type="ORF">SAMN05444353_2141</name>
</gene>
<dbReference type="RefSeq" id="WP_053974879.1">
    <property type="nucleotide sequence ID" value="NZ_FNUE01000002.1"/>
</dbReference>
<evidence type="ECO:0000256" key="1">
    <source>
        <dbReference type="SAM" id="SignalP"/>
    </source>
</evidence>
<dbReference type="EMBL" id="LGBR01000001">
    <property type="protein sequence ID" value="KOY52806.1"/>
    <property type="molecule type" value="Genomic_DNA"/>
</dbReference>
<dbReference type="InterPro" id="IPR025348">
    <property type="entry name" value="DUF4252"/>
</dbReference>
<dbReference type="Proteomes" id="UP000183071">
    <property type="component" value="Unassembled WGS sequence"/>
</dbReference>
<reference evidence="3 5" key="2">
    <citation type="submission" date="2016-10" db="EMBL/GenBank/DDBJ databases">
        <authorList>
            <person name="Varghese N."/>
            <person name="Submissions S."/>
        </authorList>
    </citation>
    <scope>NUCLEOTIDE SEQUENCE [LARGE SCALE GENOMIC DNA]</scope>
    <source>
        <strain evidence="3 5">DSW-5</strain>
    </source>
</reference>
<dbReference type="EMBL" id="FNUE01000002">
    <property type="protein sequence ID" value="SEE52700.1"/>
    <property type="molecule type" value="Genomic_DNA"/>
</dbReference>
<keyword evidence="1" id="KW-0732">Signal</keyword>
<evidence type="ECO:0000313" key="2">
    <source>
        <dbReference type="EMBL" id="KOY52806.1"/>
    </source>
</evidence>
<sequence length="172" mass="19525">MKKIIILIAFVLAPMFSNAQSIFDSLENLDDVDMVVVTKDAFELLNKFKPKDAKVEGNDVMEAFEMLNELKEFKMFSTDNLSIANKMETMVNSAIKNSNLTQLMRIKEDDSRIKIYVKATKNKDFVSEVLMFVKGIDKKTNGMSEAMVLSLTGNIDINKMSAYTDKIVKENK</sequence>
<evidence type="ECO:0000313" key="3">
    <source>
        <dbReference type="EMBL" id="SEE52700.1"/>
    </source>
</evidence>
<evidence type="ECO:0000313" key="4">
    <source>
        <dbReference type="Proteomes" id="UP000037716"/>
    </source>
</evidence>
<reference evidence="2 4" key="1">
    <citation type="submission" date="2015-07" db="EMBL/GenBank/DDBJ databases">
        <title>Genome of Polaribacter dokdonenesis DSW-5, isolated from seawater off Dokdo in Korea.</title>
        <authorList>
            <person name="Yoon K."/>
            <person name="Song J.Y."/>
            <person name="Kim J.F."/>
        </authorList>
    </citation>
    <scope>NUCLEOTIDE SEQUENCE [LARGE SCALE GENOMIC DNA]</scope>
    <source>
        <strain evidence="2 4">DSW-5</strain>
    </source>
</reference>
<dbReference type="PATRIC" id="fig|1300348.6.peg.2367"/>
<dbReference type="Pfam" id="PF14060">
    <property type="entry name" value="DUF4252"/>
    <property type="match status" value="1"/>
</dbReference>
<protein>
    <recommendedName>
        <fullName evidence="6">DUF4252 domain-containing protein</fullName>
    </recommendedName>
</protein>
<dbReference type="AlphaFoldDB" id="A0A0M9CHY2"/>
<accession>A0A0M9CHY2</accession>
<evidence type="ECO:0000313" key="5">
    <source>
        <dbReference type="Proteomes" id="UP000183071"/>
    </source>
</evidence>
<proteinExistence type="predicted"/>
<dbReference type="STRING" id="1300348.I602_2366"/>